<keyword evidence="3 4" id="KW-0443">Lipid metabolism</keyword>
<dbReference type="GO" id="GO:0019369">
    <property type="term" value="P:arachidonate metabolic process"/>
    <property type="evidence" value="ECO:0007669"/>
    <property type="project" value="TreeGrafter"/>
</dbReference>
<gene>
    <name evidence="6" type="primary">plaA</name>
    <name evidence="6" type="ORF">DFA_11433</name>
</gene>
<dbReference type="Gene3D" id="3.40.1090.10">
    <property type="entry name" value="Cytosolic phospholipase A2 catalytic domain"/>
    <property type="match status" value="1"/>
</dbReference>
<dbReference type="KEGG" id="dfa:DFA_11433"/>
<dbReference type="GeneID" id="14866064"/>
<evidence type="ECO:0000256" key="2">
    <source>
        <dbReference type="ARBA" id="ARBA00022963"/>
    </source>
</evidence>
<dbReference type="GO" id="GO:0016020">
    <property type="term" value="C:membrane"/>
    <property type="evidence" value="ECO:0007669"/>
    <property type="project" value="TreeGrafter"/>
</dbReference>
<dbReference type="STRING" id="1054147.F4QCZ1"/>
<proteinExistence type="predicted"/>
<dbReference type="PANTHER" id="PTHR24185">
    <property type="entry name" value="CALCIUM-INDEPENDENT PHOSPHOLIPASE A2-GAMMA"/>
    <property type="match status" value="1"/>
</dbReference>
<dbReference type="OrthoDB" id="17916at2759"/>
<evidence type="ECO:0000313" key="7">
    <source>
        <dbReference type="Proteomes" id="UP000007797"/>
    </source>
</evidence>
<evidence type="ECO:0000256" key="3">
    <source>
        <dbReference type="ARBA" id="ARBA00023098"/>
    </source>
</evidence>
<keyword evidence="2 4" id="KW-0442">Lipid degradation</keyword>
<feature type="short sequence motif" description="GXGXXG" evidence="4">
    <location>
        <begin position="10"/>
        <end position="15"/>
    </location>
</feature>
<accession>F4QCZ1</accession>
<sequence>MAKLIISLDGGGMRGLLAVSILSHLEKQLGFDLTSGADLVGGASTGGIVAFCKALGIPTIGLENLYSGLGSLIFGGFSSTRAASVTVKENTDKLEQQMLAMFGSFSRLSKFKPTNSKLFVITSSRQVTSTGESVDLDSVHHPYTLEILANYSSTKRPDTTLSVVETIRATGALPFYLNPFIRDGKEYVDGGVLLNNTASIALEEAKQLFGDTEKLIIISIGTGYYNNNNNTNNNNSKLIEKITNNLLTNNNNNKNNNIIINLTKTFQDSLFKSHQQHLENVELFKQQNNVSYFRFDVELDRVIDIDDHDTTDIHNLKHLASLYLDNPNTKESVAQLLQVLQETNIIGRSSA</sequence>
<dbReference type="InterPro" id="IPR016035">
    <property type="entry name" value="Acyl_Trfase/lysoPLipase"/>
</dbReference>
<organism evidence="6 7">
    <name type="scientific">Cavenderia fasciculata</name>
    <name type="common">Slime mold</name>
    <name type="synonym">Dictyostelium fasciculatum</name>
    <dbReference type="NCBI Taxonomy" id="261658"/>
    <lineage>
        <taxon>Eukaryota</taxon>
        <taxon>Amoebozoa</taxon>
        <taxon>Evosea</taxon>
        <taxon>Eumycetozoa</taxon>
        <taxon>Dictyostelia</taxon>
        <taxon>Acytosteliales</taxon>
        <taxon>Cavenderiaceae</taxon>
        <taxon>Cavenderia</taxon>
    </lineage>
</organism>
<evidence type="ECO:0000256" key="4">
    <source>
        <dbReference type="PROSITE-ProRule" id="PRU01161"/>
    </source>
</evidence>
<dbReference type="InterPro" id="IPR002641">
    <property type="entry name" value="PNPLA_dom"/>
</dbReference>
<dbReference type="PROSITE" id="PS51635">
    <property type="entry name" value="PNPLA"/>
    <property type="match status" value="1"/>
</dbReference>
<dbReference type="Proteomes" id="UP000007797">
    <property type="component" value="Unassembled WGS sequence"/>
</dbReference>
<dbReference type="Pfam" id="PF01734">
    <property type="entry name" value="Patatin"/>
    <property type="match status" value="1"/>
</dbReference>
<dbReference type="RefSeq" id="XP_004350376.1">
    <property type="nucleotide sequence ID" value="XM_004350326.1"/>
</dbReference>
<dbReference type="SUPFAM" id="SSF52151">
    <property type="entry name" value="FabD/lysophospholipase-like"/>
    <property type="match status" value="1"/>
</dbReference>
<feature type="short sequence motif" description="DGA/G" evidence="4">
    <location>
        <begin position="189"/>
        <end position="191"/>
    </location>
</feature>
<dbReference type="PANTHER" id="PTHR24185:SF1">
    <property type="entry name" value="CALCIUM-INDEPENDENT PHOSPHOLIPASE A2-GAMMA"/>
    <property type="match status" value="1"/>
</dbReference>
<dbReference type="EMBL" id="GL883029">
    <property type="protein sequence ID" value="EGG13672.1"/>
    <property type="molecule type" value="Genomic_DNA"/>
</dbReference>
<dbReference type="GO" id="GO:0047499">
    <property type="term" value="F:calcium-independent phospholipase A2 activity"/>
    <property type="evidence" value="ECO:0007669"/>
    <property type="project" value="TreeGrafter"/>
</dbReference>
<reference evidence="7" key="1">
    <citation type="journal article" date="2011" name="Genome Res.">
        <title>Phylogeny-wide analysis of social amoeba genomes highlights ancient origins for complex intercellular communication.</title>
        <authorList>
            <person name="Heidel A.J."/>
            <person name="Lawal H.M."/>
            <person name="Felder M."/>
            <person name="Schilde C."/>
            <person name="Helps N.R."/>
            <person name="Tunggal B."/>
            <person name="Rivero F."/>
            <person name="John U."/>
            <person name="Schleicher M."/>
            <person name="Eichinger L."/>
            <person name="Platzer M."/>
            <person name="Noegel A.A."/>
            <person name="Schaap P."/>
            <person name="Gloeckner G."/>
        </authorList>
    </citation>
    <scope>NUCLEOTIDE SEQUENCE [LARGE SCALE GENOMIC DNA]</scope>
    <source>
        <strain evidence="7">SH3</strain>
    </source>
</reference>
<evidence type="ECO:0000313" key="6">
    <source>
        <dbReference type="EMBL" id="EGG13672.1"/>
    </source>
</evidence>
<evidence type="ECO:0000259" key="5">
    <source>
        <dbReference type="PROSITE" id="PS51635"/>
    </source>
</evidence>
<dbReference type="AlphaFoldDB" id="F4QCZ1"/>
<feature type="active site" description="Proton acceptor" evidence="4">
    <location>
        <position position="189"/>
    </location>
</feature>
<dbReference type="GO" id="GO:0016042">
    <property type="term" value="P:lipid catabolic process"/>
    <property type="evidence" value="ECO:0007669"/>
    <property type="project" value="UniProtKB-UniRule"/>
</dbReference>
<protein>
    <submittedName>
        <fullName evidence="6">Patatin family protein</fullName>
    </submittedName>
</protein>
<keyword evidence="7" id="KW-1185">Reference proteome</keyword>
<evidence type="ECO:0000256" key="1">
    <source>
        <dbReference type="ARBA" id="ARBA00022801"/>
    </source>
</evidence>
<name>F4QCZ1_CACFS</name>
<feature type="domain" description="PNPLA" evidence="5">
    <location>
        <begin position="6"/>
        <end position="202"/>
    </location>
</feature>
<dbReference type="OMA" id="HYQEAVE"/>
<feature type="short sequence motif" description="GXSXG" evidence="4">
    <location>
        <begin position="42"/>
        <end position="46"/>
    </location>
</feature>
<keyword evidence="1 4" id="KW-0378">Hydrolase</keyword>
<feature type="active site" description="Nucleophile" evidence="4">
    <location>
        <position position="44"/>
    </location>
</feature>